<dbReference type="RefSeq" id="XP_022098016.1">
    <property type="nucleotide sequence ID" value="XM_022242324.1"/>
</dbReference>
<keyword evidence="4 6" id="KW-1133">Transmembrane helix</keyword>
<proteinExistence type="inferred from homology"/>
<evidence type="ECO:0000256" key="5">
    <source>
        <dbReference type="ARBA" id="ARBA00023136"/>
    </source>
</evidence>
<dbReference type="GeneID" id="110983235"/>
<evidence type="ECO:0000256" key="3">
    <source>
        <dbReference type="ARBA" id="ARBA00022692"/>
    </source>
</evidence>
<dbReference type="PANTHER" id="PTHR16007:SF15">
    <property type="entry name" value="TRANSMEMBRANE PROTEIN 45B"/>
    <property type="match status" value="1"/>
</dbReference>
<name>A0A8B7Z3T1_ACAPL</name>
<evidence type="ECO:0000313" key="8">
    <source>
        <dbReference type="RefSeq" id="XP_022098016.1"/>
    </source>
</evidence>
<keyword evidence="7" id="KW-1185">Reference proteome</keyword>
<protein>
    <submittedName>
        <fullName evidence="8">Transmembrane protein 45B-like</fullName>
    </submittedName>
</protein>
<dbReference type="InterPro" id="IPR042127">
    <property type="entry name" value="TMEM45"/>
</dbReference>
<feature type="transmembrane region" description="Helical" evidence="6">
    <location>
        <begin position="52"/>
        <end position="73"/>
    </location>
</feature>
<dbReference type="OMA" id="WHTINTI"/>
<dbReference type="AlphaFoldDB" id="A0A8B7Z3T1"/>
<feature type="transmembrane region" description="Helical" evidence="6">
    <location>
        <begin position="122"/>
        <end position="139"/>
    </location>
</feature>
<dbReference type="Pfam" id="PF04819">
    <property type="entry name" value="DUF716"/>
    <property type="match status" value="1"/>
</dbReference>
<dbReference type="OrthoDB" id="551896at2759"/>
<comment type="subcellular location">
    <subcellularLocation>
        <location evidence="1">Membrane</location>
        <topology evidence="1">Multi-pass membrane protein</topology>
    </subcellularLocation>
</comment>
<organism evidence="7 8">
    <name type="scientific">Acanthaster planci</name>
    <name type="common">Crown-of-thorns starfish</name>
    <dbReference type="NCBI Taxonomy" id="133434"/>
    <lineage>
        <taxon>Eukaryota</taxon>
        <taxon>Metazoa</taxon>
        <taxon>Echinodermata</taxon>
        <taxon>Eleutherozoa</taxon>
        <taxon>Asterozoa</taxon>
        <taxon>Asteroidea</taxon>
        <taxon>Valvatacea</taxon>
        <taxon>Valvatida</taxon>
        <taxon>Acanthasteridae</taxon>
        <taxon>Acanthaster</taxon>
    </lineage>
</organism>
<feature type="transmembrane region" description="Helical" evidence="6">
    <location>
        <begin position="222"/>
        <end position="245"/>
    </location>
</feature>
<evidence type="ECO:0000256" key="6">
    <source>
        <dbReference type="SAM" id="Phobius"/>
    </source>
</evidence>
<dbReference type="Proteomes" id="UP000694845">
    <property type="component" value="Unplaced"/>
</dbReference>
<evidence type="ECO:0000256" key="2">
    <source>
        <dbReference type="ARBA" id="ARBA00006948"/>
    </source>
</evidence>
<reference evidence="8" key="1">
    <citation type="submission" date="2025-08" db="UniProtKB">
        <authorList>
            <consortium name="RefSeq"/>
        </authorList>
    </citation>
    <scope>IDENTIFICATION</scope>
</reference>
<keyword evidence="5 6" id="KW-0472">Membrane</keyword>
<dbReference type="GO" id="GO:0016020">
    <property type="term" value="C:membrane"/>
    <property type="evidence" value="ECO:0007669"/>
    <property type="project" value="UniProtKB-SubCell"/>
</dbReference>
<accession>A0A8B7Z3T1</accession>
<keyword evidence="3 6" id="KW-0812">Transmembrane</keyword>
<dbReference type="PANTHER" id="PTHR16007">
    <property type="entry name" value="EPIDIDYMAL MEMBRANE PROTEIN E9-RELATED"/>
    <property type="match status" value="1"/>
</dbReference>
<evidence type="ECO:0000256" key="1">
    <source>
        <dbReference type="ARBA" id="ARBA00004141"/>
    </source>
</evidence>
<feature type="transmembrane region" description="Helical" evidence="6">
    <location>
        <begin position="93"/>
        <end position="115"/>
    </location>
</feature>
<dbReference type="InterPro" id="IPR006904">
    <property type="entry name" value="DUF716"/>
</dbReference>
<comment type="similarity">
    <text evidence="2">Belongs to the TMEM45 family.</text>
</comment>
<feature type="transmembrane region" description="Helical" evidence="6">
    <location>
        <begin position="6"/>
        <end position="23"/>
    </location>
</feature>
<dbReference type="KEGG" id="aplc:110983235"/>
<feature type="transmembrane region" description="Helical" evidence="6">
    <location>
        <begin position="181"/>
        <end position="202"/>
    </location>
</feature>
<gene>
    <name evidence="8" type="primary">LOC110983235</name>
</gene>
<evidence type="ECO:0000256" key="4">
    <source>
        <dbReference type="ARBA" id="ARBA00022989"/>
    </source>
</evidence>
<sequence>MGTFTGHVVPGAFFILFAMWNLIHPCMQPRSSEHIRYISHCHQLKSLLRNPLFIEGLVKFVVTFAAAVGELWWGGWKIINHGRFVSLNNYQHATMYSFFGLAGLAEMLSVTCIKLRSRQDKLFQATAFFAEGFLFYFHLHERSAVDVRLHILLVLATIGCCVGSALEGLTSSERGQSFFRYVWIVCTFLQGTWFIQTGFILYNPWLSGSSPWAGDELSALSIVTTVYAWHVLLAILITAFINTVVTRCVQRKGFRPKQFSP</sequence>
<feature type="transmembrane region" description="Helical" evidence="6">
    <location>
        <begin position="151"/>
        <end position="169"/>
    </location>
</feature>
<evidence type="ECO:0000313" key="7">
    <source>
        <dbReference type="Proteomes" id="UP000694845"/>
    </source>
</evidence>